<name>A0A553V4S8_9DEIO</name>
<accession>A0A553V4S8</accession>
<keyword evidence="3" id="KW-1185">Reference proteome</keyword>
<keyword evidence="1" id="KW-0732">Signal</keyword>
<dbReference type="SUPFAM" id="SSF56935">
    <property type="entry name" value="Porins"/>
    <property type="match status" value="1"/>
</dbReference>
<organism evidence="2 3">
    <name type="scientific">Deinococcus detaillensis</name>
    <dbReference type="NCBI Taxonomy" id="2592048"/>
    <lineage>
        <taxon>Bacteria</taxon>
        <taxon>Thermotogati</taxon>
        <taxon>Deinococcota</taxon>
        <taxon>Deinococci</taxon>
        <taxon>Deinococcales</taxon>
        <taxon>Deinococcaceae</taxon>
        <taxon>Deinococcus</taxon>
    </lineage>
</organism>
<feature type="chain" id="PRO_5021904951" evidence="1">
    <location>
        <begin position="51"/>
        <end position="462"/>
    </location>
</feature>
<dbReference type="EMBL" id="VKDB01000002">
    <property type="protein sequence ID" value="TSA87490.1"/>
    <property type="molecule type" value="Genomic_DNA"/>
</dbReference>
<dbReference type="AlphaFoldDB" id="A0A553V4S8"/>
<sequence>MLGQPANIGVQAASTQAVPIQFAQPSFTVKRAKSGRAGALSLLLCSFASAANTNGDYVQFRYFYPSSGLEGATLDGQYSYRAVAFSVSLRASELSLQRQNANLSLSSGGYFGYASVSREAERQTATYTALAGYSSPNPGLFSDATLTYVRAEDGRPDQGYVLNSVSLDTRGQFSKAWRWSAGGSWDNTKLNLAPDDPGTNRSLNLGLTGKVASVDIRARAKLSSSDTGSAPNALKWSVNLDAGVPITSTERLAAAVSYNSQQQDSESLTLSSARFTPLSLSAALTRADSVFGARLNADYTFSEALSLSGEYGLSFASPLSQDGSLSLDYRSGVWMLGAGLAADSTPDVNNVPTYSVSPRLNVGYAGTAFTASVRGNARYAPAQKDPWSYHVDANAQTLGSALTFAFNLAADSPSTSRPLTAQIGLQALYTLSDHWTLNVSARSRLGTAQPSIQGGLGVRYVF</sequence>
<protein>
    <submittedName>
        <fullName evidence="2">Uncharacterized protein</fullName>
    </submittedName>
</protein>
<reference evidence="2 3" key="1">
    <citation type="submission" date="2019-07" db="EMBL/GenBank/DDBJ databases">
        <title>Deinococcus detaillus sp. nov., isolated from humus soil in Antarctica.</title>
        <authorList>
            <person name="Zhang K."/>
        </authorList>
    </citation>
    <scope>NUCLEOTIDE SEQUENCE [LARGE SCALE GENOMIC DNA]</scope>
    <source>
        <strain evidence="2 3">H1</strain>
    </source>
</reference>
<proteinExistence type="predicted"/>
<evidence type="ECO:0000313" key="2">
    <source>
        <dbReference type="EMBL" id="TSA87490.1"/>
    </source>
</evidence>
<evidence type="ECO:0000313" key="3">
    <source>
        <dbReference type="Proteomes" id="UP000316092"/>
    </source>
</evidence>
<dbReference type="Proteomes" id="UP000316092">
    <property type="component" value="Unassembled WGS sequence"/>
</dbReference>
<feature type="signal peptide" evidence="1">
    <location>
        <begin position="1"/>
        <end position="50"/>
    </location>
</feature>
<comment type="caution">
    <text evidence="2">The sequence shown here is derived from an EMBL/GenBank/DDBJ whole genome shotgun (WGS) entry which is preliminary data.</text>
</comment>
<evidence type="ECO:0000256" key="1">
    <source>
        <dbReference type="SAM" id="SignalP"/>
    </source>
</evidence>
<gene>
    <name evidence="2" type="ORF">FNU79_03135</name>
</gene>